<dbReference type="AlphaFoldDB" id="A0A2I4FML1"/>
<protein>
    <submittedName>
        <fullName evidence="2">Uncharacterized protein LOC109000481 isoform X3</fullName>
    </submittedName>
</protein>
<dbReference type="Gramene" id="Jr08_10710_p1">
    <property type="protein sequence ID" value="cds.Jr08_10710_p1"/>
    <property type="gene ID" value="Jr08_10710"/>
</dbReference>
<proteinExistence type="predicted"/>
<organism evidence="1 2">
    <name type="scientific">Juglans regia</name>
    <name type="common">English walnut</name>
    <dbReference type="NCBI Taxonomy" id="51240"/>
    <lineage>
        <taxon>Eukaryota</taxon>
        <taxon>Viridiplantae</taxon>
        <taxon>Streptophyta</taxon>
        <taxon>Embryophyta</taxon>
        <taxon>Tracheophyta</taxon>
        <taxon>Spermatophyta</taxon>
        <taxon>Magnoliopsida</taxon>
        <taxon>eudicotyledons</taxon>
        <taxon>Gunneridae</taxon>
        <taxon>Pentapetalae</taxon>
        <taxon>rosids</taxon>
        <taxon>fabids</taxon>
        <taxon>Fagales</taxon>
        <taxon>Juglandaceae</taxon>
        <taxon>Juglans</taxon>
    </lineage>
</organism>
<dbReference type="SMART" id="SM00271">
    <property type="entry name" value="DnaJ"/>
    <property type="match status" value="1"/>
</dbReference>
<dbReference type="SUPFAM" id="SSF46565">
    <property type="entry name" value="Chaperone J-domain"/>
    <property type="match status" value="1"/>
</dbReference>
<accession>A0A2I4FML1</accession>
<dbReference type="InterPro" id="IPR036869">
    <property type="entry name" value="J_dom_sf"/>
</dbReference>
<evidence type="ECO:0000313" key="2">
    <source>
        <dbReference type="RefSeq" id="XP_018832901.1"/>
    </source>
</evidence>
<dbReference type="InterPro" id="IPR001623">
    <property type="entry name" value="DnaJ_domain"/>
</dbReference>
<dbReference type="Proteomes" id="UP000235220">
    <property type="component" value="Chromosome 8"/>
</dbReference>
<dbReference type="PANTHER" id="PTHR43948">
    <property type="entry name" value="DNAJ HOMOLOG SUBFAMILY B"/>
    <property type="match status" value="1"/>
</dbReference>
<gene>
    <name evidence="2" type="primary">LOC109000481</name>
</gene>
<keyword evidence="1" id="KW-1185">Reference proteome</keyword>
<dbReference type="CDD" id="cd06257">
    <property type="entry name" value="DnaJ"/>
    <property type="match status" value="1"/>
</dbReference>
<name>A0A2I4FML1_JUGRE</name>
<dbReference type="KEGG" id="jre:109000481"/>
<dbReference type="OrthoDB" id="10250354at2759"/>
<dbReference type="RefSeq" id="XP_018832901.1">
    <property type="nucleotide sequence ID" value="XM_018977356.2"/>
</dbReference>
<dbReference type="STRING" id="51240.A0A2I4FML1"/>
<dbReference type="Gene3D" id="1.10.287.110">
    <property type="entry name" value="DnaJ domain"/>
    <property type="match status" value="1"/>
</dbReference>
<dbReference type="GeneID" id="109000481"/>
<dbReference type="PANTHER" id="PTHR43948:SF14">
    <property type="entry name" value="PROTEIN DNAJ, PUTATIVE-RELATED"/>
    <property type="match status" value="1"/>
</dbReference>
<reference evidence="2" key="1">
    <citation type="submission" date="2025-08" db="UniProtKB">
        <authorList>
            <consortium name="RefSeq"/>
        </authorList>
    </citation>
    <scope>IDENTIFICATION</scope>
    <source>
        <tissue evidence="2">Leaves</tissue>
    </source>
</reference>
<evidence type="ECO:0000313" key="1">
    <source>
        <dbReference type="Proteomes" id="UP000235220"/>
    </source>
</evidence>
<sequence>MRGDEARTLLGFPPNSRPTLPQVKAAYRRKVWESHPDLFPAQEKPHAEYKFKLISEAYSCLLSGARGEGSASVTNARVVRTGVPRAQGGRGNPALIGVPFLFIILGTIGLGGLNAARAYKKQKEEYPSHNPFLP</sequence>
<dbReference type="PROSITE" id="PS50076">
    <property type="entry name" value="DNAJ_2"/>
    <property type="match status" value="1"/>
</dbReference>
<dbReference type="Pfam" id="PF00226">
    <property type="entry name" value="DnaJ"/>
    <property type="match status" value="1"/>
</dbReference>